<dbReference type="AlphaFoldDB" id="A0A8J7I9C0"/>
<dbReference type="InterPro" id="IPR011049">
    <property type="entry name" value="Serralysin-like_metalloprot_C"/>
</dbReference>
<dbReference type="GO" id="GO:0005509">
    <property type="term" value="F:calcium ion binding"/>
    <property type="evidence" value="ECO:0007669"/>
    <property type="project" value="InterPro"/>
</dbReference>
<dbReference type="SUPFAM" id="SSF51120">
    <property type="entry name" value="beta-Roll"/>
    <property type="match status" value="1"/>
</dbReference>
<protein>
    <submittedName>
        <fullName evidence="1">Uncharacterized protein</fullName>
    </submittedName>
</protein>
<proteinExistence type="predicted"/>
<accession>A0A8J7I9C0</accession>
<evidence type="ECO:0000313" key="2">
    <source>
        <dbReference type="Proteomes" id="UP000662314"/>
    </source>
</evidence>
<dbReference type="Proteomes" id="UP000662314">
    <property type="component" value="Unassembled WGS sequence"/>
</dbReference>
<keyword evidence="2" id="KW-1185">Reference proteome</keyword>
<sequence>MGGAGNDLLTGGGGVNTLLGGTGNDLYYLAYLDPNNPVVNDSGSIIQDESGTDTLTLTNFSLSLSNLARVGTALTIDLNKDNKFIFAQDVTLLNFFGTGNTKGTGFIEYIAGLDQYLSQFTRLQRLWKGDEYVPKK</sequence>
<evidence type="ECO:0000313" key="1">
    <source>
        <dbReference type="EMBL" id="MBH8574872.1"/>
    </source>
</evidence>
<dbReference type="Pfam" id="PF00353">
    <property type="entry name" value="HemolysinCabind"/>
    <property type="match status" value="1"/>
</dbReference>
<dbReference type="EMBL" id="JAECZA010000088">
    <property type="protein sequence ID" value="MBH8574872.1"/>
    <property type="molecule type" value="Genomic_DNA"/>
</dbReference>
<dbReference type="Gene3D" id="2.150.10.10">
    <property type="entry name" value="Serralysin-like metalloprotease, C-terminal"/>
    <property type="match status" value="1"/>
</dbReference>
<organism evidence="1 2">
    <name type="scientific">Dendronalium phyllosphericum CENA369</name>
    <dbReference type="NCBI Taxonomy" id="1725256"/>
    <lineage>
        <taxon>Bacteria</taxon>
        <taxon>Bacillati</taxon>
        <taxon>Cyanobacteriota</taxon>
        <taxon>Cyanophyceae</taxon>
        <taxon>Nostocales</taxon>
        <taxon>Nostocaceae</taxon>
        <taxon>Dendronalium</taxon>
        <taxon>Dendronalium phyllosphericum</taxon>
    </lineage>
</organism>
<comment type="caution">
    <text evidence="1">The sequence shown here is derived from an EMBL/GenBank/DDBJ whole genome shotgun (WGS) entry which is preliminary data.</text>
</comment>
<reference evidence="1 2" key="1">
    <citation type="journal article" date="2021" name="Int. J. Syst. Evol. Microbiol.">
        <title>Amazonocrinis nigriterrae gen. nov., sp. nov., Atlanticothrix silvestris gen. nov., sp. nov. and Dendronalium phyllosphericum gen. nov., sp. nov., nostocacean cyanobacteria from Brazilian environments.</title>
        <authorList>
            <person name="Alvarenga D.O."/>
            <person name="Andreote A.P.D."/>
            <person name="Branco L.H.Z."/>
            <person name="Delbaje E."/>
            <person name="Cruz R.B."/>
            <person name="Varani A.M."/>
            <person name="Fiore M.F."/>
        </authorList>
    </citation>
    <scope>NUCLEOTIDE SEQUENCE [LARGE SCALE GENOMIC DNA]</scope>
    <source>
        <strain evidence="1 2">CENA369</strain>
    </source>
</reference>
<dbReference type="PRINTS" id="PR00313">
    <property type="entry name" value="CABNDNGRPT"/>
</dbReference>
<dbReference type="InterPro" id="IPR001343">
    <property type="entry name" value="Hemolysn_Ca-bd"/>
</dbReference>
<gene>
    <name evidence="1" type="ORF">I8752_17960</name>
</gene>
<dbReference type="RefSeq" id="WP_214433675.1">
    <property type="nucleotide sequence ID" value="NZ_CAWPUQ010000326.1"/>
</dbReference>
<name>A0A8J7I9C0_9NOST</name>